<evidence type="ECO:0000256" key="2">
    <source>
        <dbReference type="RuleBase" id="RU004439"/>
    </source>
</evidence>
<dbReference type="GO" id="GO:0009897">
    <property type="term" value="C:external side of plasma membrane"/>
    <property type="evidence" value="ECO:0007669"/>
    <property type="project" value="TreeGrafter"/>
</dbReference>
<evidence type="ECO:0000256" key="3">
    <source>
        <dbReference type="SAM" id="MobiDB-lite"/>
    </source>
</evidence>
<dbReference type="InterPro" id="IPR013783">
    <property type="entry name" value="Ig-like_fold"/>
</dbReference>
<comment type="similarity">
    <text evidence="2">Belongs to the MHC class I family.</text>
</comment>
<organism evidence="7 8">
    <name type="scientific">Paramormyrops kingsleyae</name>
    <dbReference type="NCBI Taxonomy" id="1676925"/>
    <lineage>
        <taxon>Eukaryota</taxon>
        <taxon>Metazoa</taxon>
        <taxon>Chordata</taxon>
        <taxon>Craniata</taxon>
        <taxon>Vertebrata</taxon>
        <taxon>Euteleostomi</taxon>
        <taxon>Actinopterygii</taxon>
        <taxon>Neopterygii</taxon>
        <taxon>Teleostei</taxon>
        <taxon>Osteoglossocephala</taxon>
        <taxon>Osteoglossomorpha</taxon>
        <taxon>Osteoglossiformes</taxon>
        <taxon>Mormyridae</taxon>
        <taxon>Paramormyrops</taxon>
    </lineage>
</organism>
<proteinExistence type="inferred from homology"/>
<evidence type="ECO:0000313" key="7">
    <source>
        <dbReference type="Ensembl" id="ENSPKIP00000032124.1"/>
    </source>
</evidence>
<keyword evidence="4" id="KW-0472">Membrane</keyword>
<evidence type="ECO:0000259" key="6">
    <source>
        <dbReference type="Pfam" id="PF00129"/>
    </source>
</evidence>
<dbReference type="SUPFAM" id="SSF54452">
    <property type="entry name" value="MHC antigen-recognition domain"/>
    <property type="match status" value="1"/>
</dbReference>
<evidence type="ECO:0000256" key="4">
    <source>
        <dbReference type="SAM" id="Phobius"/>
    </source>
</evidence>
<protein>
    <submittedName>
        <fullName evidence="7">Class I histocompatibility antigen, F10 alpha chain-like</fullName>
    </submittedName>
</protein>
<dbReference type="Pfam" id="PF00129">
    <property type="entry name" value="MHC_I"/>
    <property type="match status" value="1"/>
</dbReference>
<feature type="domain" description="MHC class I-like antigen recognition-like" evidence="6">
    <location>
        <begin position="20"/>
        <end position="202"/>
    </location>
</feature>
<dbReference type="STRING" id="1676925.ENSPKIP00000032124"/>
<keyword evidence="5" id="KW-0732">Signal</keyword>
<dbReference type="PANTHER" id="PTHR16675:SF193">
    <property type="entry name" value="LOC571647 PROTEIN-RELATED"/>
    <property type="match status" value="1"/>
</dbReference>
<dbReference type="PANTHER" id="PTHR16675">
    <property type="entry name" value="MHC CLASS I-RELATED"/>
    <property type="match status" value="1"/>
</dbReference>
<dbReference type="Gene3D" id="2.60.40.10">
    <property type="entry name" value="Immunoglobulins"/>
    <property type="match status" value="1"/>
</dbReference>
<dbReference type="InterPro" id="IPR050208">
    <property type="entry name" value="MHC_class-I_related"/>
</dbReference>
<dbReference type="GeneTree" id="ENSGT01150000287002"/>
<dbReference type="InterPro" id="IPR001039">
    <property type="entry name" value="MHC_I_a_a1/a2"/>
</dbReference>
<evidence type="ECO:0000313" key="8">
    <source>
        <dbReference type="Proteomes" id="UP000261540"/>
    </source>
</evidence>
<dbReference type="Gene3D" id="3.30.500.10">
    <property type="entry name" value="MHC class I-like antigen recognition-like"/>
    <property type="match status" value="1"/>
</dbReference>
<dbReference type="Proteomes" id="UP000261540">
    <property type="component" value="Unplaced"/>
</dbReference>
<accession>A0A3B3SMY6</accession>
<feature type="compositionally biased region" description="Low complexity" evidence="3">
    <location>
        <begin position="403"/>
        <end position="415"/>
    </location>
</feature>
<evidence type="ECO:0000256" key="5">
    <source>
        <dbReference type="SAM" id="SignalP"/>
    </source>
</evidence>
<reference evidence="7" key="1">
    <citation type="submission" date="2025-08" db="UniProtKB">
        <authorList>
            <consortium name="Ensembl"/>
        </authorList>
    </citation>
    <scope>IDENTIFICATION</scope>
</reference>
<dbReference type="InterPro" id="IPR011162">
    <property type="entry name" value="MHC_I/II-like_Ag-recog"/>
</dbReference>
<feature type="signal peptide" evidence="5">
    <location>
        <begin position="1"/>
        <end position="18"/>
    </location>
</feature>
<dbReference type="AlphaFoldDB" id="A0A3B3SMY6"/>
<reference evidence="7" key="2">
    <citation type="submission" date="2025-09" db="UniProtKB">
        <authorList>
            <consortium name="Ensembl"/>
        </authorList>
    </citation>
    <scope>IDENTIFICATION</scope>
</reference>
<dbReference type="PRINTS" id="PR01638">
    <property type="entry name" value="MHCCLASSI"/>
</dbReference>
<evidence type="ECO:0000256" key="1">
    <source>
        <dbReference type="ARBA" id="ARBA00023180"/>
    </source>
</evidence>
<dbReference type="InterPro" id="IPR037055">
    <property type="entry name" value="MHC_I-like_Ag-recog_sf"/>
</dbReference>
<name>A0A3B3SMY6_9TELE</name>
<dbReference type="InterPro" id="IPR011161">
    <property type="entry name" value="MHC_I-like_Ag-recog"/>
</dbReference>
<feature type="chain" id="PRO_5017317183" evidence="5">
    <location>
        <begin position="19"/>
        <end position="492"/>
    </location>
</feature>
<sequence length="492" mass="55507">MDSGVVFLIFTCFSVVGSEIHTLEYIYTALSKPVEVPGVYEFTAMGILDNEQIDYYNSKDKTKIPRQTWMSERLDDNYWDKGTSSRKSKEQWFKVNVEILMNRMNHNYSGLHVLQWRHGCQGEPQPDGTLAFRDGFDQYSYDGGDFLSFDPGHLQWVAPVSQAVPTKMKWDHSQTLNQYTEGYLKRECMDWLSKFMGYGEKDLKNQSAPGVYSRAKTTKTPGKVILHCLATGLHTRDVEVDIYRNDDHMTEADGVTSTGIRPSEFSADGTIAKTYQLKKSIEILKSDLDIYRYKVTYRGDVTAAGKWEPESDQVTMIAIVVALVLLICCIVAIVAVFLVLRYKKKVTSSRSSTTTDKELETQPLENGEPNGTCIPEAENLMHPNGEPNGTSIPEAEKLMQPNGKSKGSSPSGSIDSGRFSSKLGTVLLVLKIQYFPFSIDQYQKYQTSWGTSSILWGRTCKCVRCRFVMQITSLAKTKYPPPILKTQKTTIN</sequence>
<keyword evidence="4" id="KW-1133">Transmembrane helix</keyword>
<dbReference type="GO" id="GO:0006955">
    <property type="term" value="P:immune response"/>
    <property type="evidence" value="ECO:0007669"/>
    <property type="project" value="TreeGrafter"/>
</dbReference>
<dbReference type="Ensembl" id="ENSPKIT00000012983.1">
    <property type="protein sequence ID" value="ENSPKIP00000032124.1"/>
    <property type="gene ID" value="ENSPKIG00000012320.1"/>
</dbReference>
<feature type="region of interest" description="Disordered" evidence="3">
    <location>
        <begin position="350"/>
        <end position="415"/>
    </location>
</feature>
<feature type="transmembrane region" description="Helical" evidence="4">
    <location>
        <begin position="316"/>
        <end position="340"/>
    </location>
</feature>
<dbReference type="GO" id="GO:0005615">
    <property type="term" value="C:extracellular space"/>
    <property type="evidence" value="ECO:0007669"/>
    <property type="project" value="TreeGrafter"/>
</dbReference>
<keyword evidence="4" id="KW-0812">Transmembrane</keyword>
<keyword evidence="8" id="KW-1185">Reference proteome</keyword>
<dbReference type="FunFam" id="3.30.500.10:FF:000005">
    <property type="entry name" value="MHC class I antigen ZKA transcript variant 1"/>
    <property type="match status" value="1"/>
</dbReference>
<keyword evidence="1" id="KW-0325">Glycoprotein</keyword>